<evidence type="ECO:0000256" key="7">
    <source>
        <dbReference type="ARBA" id="ARBA00022692"/>
    </source>
</evidence>
<keyword evidence="33" id="KW-1185">Reference proteome</keyword>
<evidence type="ECO:0000256" key="16">
    <source>
        <dbReference type="ARBA" id="ARBA00030792"/>
    </source>
</evidence>
<proteinExistence type="inferred from homology"/>
<keyword evidence="14" id="KW-0325">Glycoprotein</keyword>
<evidence type="ECO:0000256" key="9">
    <source>
        <dbReference type="ARBA" id="ARBA00022989"/>
    </source>
</evidence>
<evidence type="ECO:0000256" key="10">
    <source>
        <dbReference type="ARBA" id="ARBA00023053"/>
    </source>
</evidence>
<reference evidence="32" key="2">
    <citation type="submission" date="2025-08" db="UniProtKB">
        <authorList>
            <consortium name="Ensembl"/>
        </authorList>
    </citation>
    <scope>IDENTIFICATION</scope>
</reference>
<organism evidence="32 33">
    <name type="scientific">Erpetoichthys calabaricus</name>
    <name type="common">Rope fish</name>
    <name type="synonym">Calamoichthys calabaricus</name>
    <dbReference type="NCBI Taxonomy" id="27687"/>
    <lineage>
        <taxon>Eukaryota</taxon>
        <taxon>Metazoa</taxon>
        <taxon>Chordata</taxon>
        <taxon>Craniata</taxon>
        <taxon>Vertebrata</taxon>
        <taxon>Euteleostomi</taxon>
        <taxon>Actinopterygii</taxon>
        <taxon>Polypteriformes</taxon>
        <taxon>Polypteridae</taxon>
        <taxon>Erpetoichthys</taxon>
    </lineage>
</organism>
<feature type="transmembrane region" description="Helical" evidence="31">
    <location>
        <begin position="246"/>
        <end position="265"/>
    </location>
</feature>
<evidence type="ECO:0000256" key="19">
    <source>
        <dbReference type="ARBA" id="ARBA00033014"/>
    </source>
</evidence>
<evidence type="ECO:0000256" key="27">
    <source>
        <dbReference type="ARBA" id="ARBA00048013"/>
    </source>
</evidence>
<feature type="transmembrane region" description="Helical" evidence="31">
    <location>
        <begin position="53"/>
        <end position="77"/>
    </location>
</feature>
<comment type="catalytic activity">
    <reaction evidence="27">
        <text>tauro-beta-muricholate(out) + 2 Na(+)(out) = tauro-beta-muricholate(in) + 2 Na(+)(in)</text>
        <dbReference type="Rhea" id="RHEA:72179"/>
        <dbReference type="ChEBI" id="CHEBI:29101"/>
        <dbReference type="ChEBI" id="CHEBI:133064"/>
    </reaction>
</comment>
<evidence type="ECO:0000256" key="23">
    <source>
        <dbReference type="ARBA" id="ARBA00046038"/>
    </source>
</evidence>
<evidence type="ECO:0000256" key="20">
    <source>
        <dbReference type="ARBA" id="ARBA00033223"/>
    </source>
</evidence>
<evidence type="ECO:0000256" key="15">
    <source>
        <dbReference type="ARBA" id="ARBA00023201"/>
    </source>
</evidence>
<keyword evidence="6" id="KW-0597">Phosphoprotein</keyword>
<sequence>MWAYCVNTTLITPSGEPSVILDIILYVLLIIVMFSLGCTADEKNLRLNFKRPCGLLIGLCCQFGIMPLSTFLLAFLLKFKSSYAVAIIIVGCCPGGMASNMASYWVDGDMDLSLCMTVTSVLLSVIMMPLNLYIYSIPWTHIGTIIIPYKNLGNSGSLCICNFFISFKSLSNPLINGQMWNISASVICAGFLSPCIGYSLGFLFARLSRQSWARCRTICLETGIQNAYTCAIFIELSFSGLIQQEMMSYVLIYIIASYGLASLVIEGKFLINTSQPNLIQPAWRHILSLNTFSQDAVLFSALFPVTILREGGVQSRVFQ</sequence>
<feature type="transmembrane region" description="Helical" evidence="31">
    <location>
        <begin position="23"/>
        <end position="41"/>
    </location>
</feature>
<dbReference type="InterPro" id="IPR038770">
    <property type="entry name" value="Na+/solute_symporter_sf"/>
</dbReference>
<evidence type="ECO:0000256" key="21">
    <source>
        <dbReference type="ARBA" id="ARBA00034215"/>
    </source>
</evidence>
<comment type="catalytic activity">
    <reaction evidence="25">
        <text>tauroursodeoxycholate(out) + 2 Na(+)(out) = tauroursodeoxycholate(in) + 2 Na(+)(in)</text>
        <dbReference type="Rhea" id="RHEA:71927"/>
        <dbReference type="ChEBI" id="CHEBI:29101"/>
        <dbReference type="ChEBI" id="CHEBI:132028"/>
    </reaction>
</comment>
<evidence type="ECO:0000256" key="5">
    <source>
        <dbReference type="ARBA" id="ARBA00022448"/>
    </source>
</evidence>
<dbReference type="AlphaFoldDB" id="A0A8C4S8A0"/>
<evidence type="ECO:0000256" key="25">
    <source>
        <dbReference type="ARBA" id="ARBA00047596"/>
    </source>
</evidence>
<reference evidence="32" key="3">
    <citation type="submission" date="2025-09" db="UniProtKB">
        <authorList>
            <consortium name="Ensembl"/>
        </authorList>
    </citation>
    <scope>IDENTIFICATION</scope>
</reference>
<accession>A0A8C4S8A0</accession>
<comment type="subunit">
    <text evidence="3">Monomer and homodimer.</text>
</comment>
<comment type="catalytic activity">
    <reaction evidence="29">
        <text>taurochenodeoxycholate(out) + 2 Na(+)(out) = taurochenodeoxycholate(in) + 2 Na(+)(in)</text>
        <dbReference type="Rhea" id="RHEA:71923"/>
        <dbReference type="ChEBI" id="CHEBI:9407"/>
        <dbReference type="ChEBI" id="CHEBI:29101"/>
    </reaction>
</comment>
<evidence type="ECO:0000256" key="18">
    <source>
        <dbReference type="ARBA" id="ARBA00032438"/>
    </source>
</evidence>
<dbReference type="Ensembl" id="ENSECRT00000013981.1">
    <property type="protein sequence ID" value="ENSECRP00000013744.1"/>
    <property type="gene ID" value="ENSECRG00000009090.1"/>
</dbReference>
<dbReference type="GO" id="GO:0016324">
    <property type="term" value="C:apical plasma membrane"/>
    <property type="evidence" value="ECO:0007669"/>
    <property type="project" value="TreeGrafter"/>
</dbReference>
<evidence type="ECO:0000256" key="1">
    <source>
        <dbReference type="ARBA" id="ARBA00004141"/>
    </source>
</evidence>
<dbReference type="GO" id="GO:0008508">
    <property type="term" value="F:bile acid:sodium symporter activity"/>
    <property type="evidence" value="ECO:0007669"/>
    <property type="project" value="TreeGrafter"/>
</dbReference>
<evidence type="ECO:0000256" key="2">
    <source>
        <dbReference type="ARBA" id="ARBA00006528"/>
    </source>
</evidence>
<keyword evidence="11" id="KW-0445">Lipid transport</keyword>
<evidence type="ECO:0000256" key="11">
    <source>
        <dbReference type="ARBA" id="ARBA00023055"/>
    </source>
</evidence>
<comment type="catalytic activity">
    <reaction evidence="30">
        <text>tauronorcholate(out) + 2 Na(+)(out) = tauronorcholate(in) + 2 Na(+)(in)</text>
        <dbReference type="Rhea" id="RHEA:71915"/>
        <dbReference type="ChEBI" id="CHEBI:29101"/>
        <dbReference type="ChEBI" id="CHEBI:191405"/>
    </reaction>
</comment>
<feature type="transmembrane region" description="Helical" evidence="31">
    <location>
        <begin position="112"/>
        <end position="134"/>
    </location>
</feature>
<comment type="similarity">
    <text evidence="2">Belongs to the bile acid:sodium symporter (BASS) (TC 2.A.28) family.</text>
</comment>
<evidence type="ECO:0000256" key="26">
    <source>
        <dbReference type="ARBA" id="ARBA00047743"/>
    </source>
</evidence>
<evidence type="ECO:0000256" key="4">
    <source>
        <dbReference type="ARBA" id="ARBA00013351"/>
    </source>
</evidence>
<evidence type="ECO:0000256" key="22">
    <source>
        <dbReference type="ARBA" id="ARBA00034231"/>
    </source>
</evidence>
<keyword evidence="8" id="KW-0769">Symport</keyword>
<evidence type="ECO:0000256" key="13">
    <source>
        <dbReference type="ARBA" id="ARBA00023136"/>
    </source>
</evidence>
<dbReference type="Pfam" id="PF01758">
    <property type="entry name" value="SBF"/>
    <property type="match status" value="1"/>
</dbReference>
<evidence type="ECO:0000256" key="14">
    <source>
        <dbReference type="ARBA" id="ARBA00023180"/>
    </source>
</evidence>
<protein>
    <recommendedName>
        <fullName evidence="4">Ileal sodium/bile acid cotransporter</fullName>
    </recommendedName>
    <alternativeName>
        <fullName evidence="18">Apical sodium-dependent bile acid transporter</fullName>
    </alternativeName>
    <alternativeName>
        <fullName evidence="20">Ileal Na(+)/bile acid cotransporter</fullName>
    </alternativeName>
    <alternativeName>
        <fullName evidence="16">Ileal sodium-dependent bile acid transporter</fullName>
    </alternativeName>
    <alternativeName>
        <fullName evidence="19">Na(+)-dependent ileal bile acid transporter</fullName>
    </alternativeName>
    <alternativeName>
        <fullName evidence="17">Solute carrier family 10 member 2</fullName>
    </alternativeName>
</protein>
<comment type="catalytic activity">
    <reaction evidence="21">
        <text>glycocholate(out) + 2 Na(+)(out) = glycocholate(in) + 2 Na(+)(in)</text>
        <dbReference type="Rhea" id="RHEA:71935"/>
        <dbReference type="ChEBI" id="CHEBI:29101"/>
        <dbReference type="ChEBI" id="CHEBI:29746"/>
    </reaction>
</comment>
<dbReference type="PANTHER" id="PTHR10361">
    <property type="entry name" value="SODIUM-BILE ACID COTRANSPORTER"/>
    <property type="match status" value="1"/>
</dbReference>
<evidence type="ECO:0000256" key="6">
    <source>
        <dbReference type="ARBA" id="ARBA00022553"/>
    </source>
</evidence>
<evidence type="ECO:0000256" key="28">
    <source>
        <dbReference type="ARBA" id="ARBA00048327"/>
    </source>
</evidence>
<evidence type="ECO:0000256" key="31">
    <source>
        <dbReference type="SAM" id="Phobius"/>
    </source>
</evidence>
<evidence type="ECO:0000256" key="12">
    <source>
        <dbReference type="ARBA" id="ARBA00023065"/>
    </source>
</evidence>
<comment type="catalytic activity">
    <reaction evidence="26">
        <text>taurodeoxycholate(out) + 2 Na(+)(out) = taurodeoxycholate(in) + 2 Na(+)(in)</text>
        <dbReference type="Rhea" id="RHEA:72087"/>
        <dbReference type="ChEBI" id="CHEBI:29101"/>
        <dbReference type="ChEBI" id="CHEBI:36261"/>
    </reaction>
</comment>
<evidence type="ECO:0000256" key="3">
    <source>
        <dbReference type="ARBA" id="ARBA00011407"/>
    </source>
</evidence>
<evidence type="ECO:0000313" key="33">
    <source>
        <dbReference type="Proteomes" id="UP000694620"/>
    </source>
</evidence>
<dbReference type="GeneTree" id="ENSGT00950000182808"/>
<comment type="catalytic activity">
    <reaction evidence="24">
        <text>tauroallocholate(out) + 2 Na(+)(out) = tauroallocholate(in) + 2 Na(+)(in)</text>
        <dbReference type="Rhea" id="RHEA:51840"/>
        <dbReference type="ChEBI" id="CHEBI:29101"/>
        <dbReference type="ChEBI" id="CHEBI:191406"/>
    </reaction>
</comment>
<evidence type="ECO:0000313" key="32">
    <source>
        <dbReference type="Ensembl" id="ENSECRP00000013744.1"/>
    </source>
</evidence>
<evidence type="ECO:0000256" key="30">
    <source>
        <dbReference type="ARBA" id="ARBA00049276"/>
    </source>
</evidence>
<feature type="transmembrane region" description="Helical" evidence="31">
    <location>
        <begin position="182"/>
        <end position="205"/>
    </location>
</feature>
<dbReference type="InterPro" id="IPR004710">
    <property type="entry name" value="Bilac:Na_transpt"/>
</dbReference>
<keyword evidence="13 31" id="KW-0472">Membrane</keyword>
<evidence type="ECO:0000256" key="24">
    <source>
        <dbReference type="ARBA" id="ARBA00047311"/>
    </source>
</evidence>
<evidence type="ECO:0000256" key="17">
    <source>
        <dbReference type="ARBA" id="ARBA00031381"/>
    </source>
</evidence>
<dbReference type="Proteomes" id="UP000694620">
    <property type="component" value="Chromosome 11"/>
</dbReference>
<comment type="subcellular location">
    <subcellularLocation>
        <location evidence="1">Membrane</location>
        <topology evidence="1">Multi-pass membrane protein</topology>
    </subcellularLocation>
</comment>
<keyword evidence="15" id="KW-0739">Sodium transport</keyword>
<keyword evidence="5" id="KW-0813">Transport</keyword>
<keyword evidence="7 31" id="KW-0812">Transmembrane</keyword>
<comment type="function">
    <text evidence="23">Plays a critical role in the sodium-dependent reabsorption of bile acids from the lumen of the small intestine. Transports various bile acids, unconjugated or conjugated, such as cholate and taurocholate. Also responsible for bile acid transport in the renal proximal tubules, a salvage mechanism that helps conserve bile acids. Works collaboratively with the Na(+)-taurocholate cotransporting polypeptide (NTCP), the organic solute transporter (OST), and the bile salt export pump (BSEP), to ensure efficacious biological recycling of bile acids during enterohepatic circulation.</text>
</comment>
<keyword evidence="9 31" id="KW-1133">Transmembrane helix</keyword>
<keyword evidence="12" id="KW-0406">Ion transport</keyword>
<dbReference type="PANTHER" id="PTHR10361:SF19">
    <property type="entry name" value="ILEAL SODIUM_BILE ACID COTRANSPORTER"/>
    <property type="match status" value="1"/>
</dbReference>
<comment type="catalytic activity">
    <reaction evidence="22">
        <text>cholate(out) + 2 Na(+)(out) = cholate(in) + 2 Na(+)(in)</text>
        <dbReference type="Rhea" id="RHEA:71911"/>
        <dbReference type="ChEBI" id="CHEBI:29101"/>
        <dbReference type="ChEBI" id="CHEBI:29747"/>
    </reaction>
</comment>
<keyword evidence="10" id="KW-0915">Sodium</keyword>
<dbReference type="Gene3D" id="1.20.1530.20">
    <property type="match status" value="1"/>
</dbReference>
<evidence type="ECO:0000256" key="29">
    <source>
        <dbReference type="ARBA" id="ARBA00048338"/>
    </source>
</evidence>
<evidence type="ECO:0000256" key="8">
    <source>
        <dbReference type="ARBA" id="ARBA00022847"/>
    </source>
</evidence>
<reference evidence="32" key="1">
    <citation type="submission" date="2021-06" db="EMBL/GenBank/DDBJ databases">
        <authorList>
            <consortium name="Wellcome Sanger Institute Data Sharing"/>
        </authorList>
    </citation>
    <scope>NUCLEOTIDE SEQUENCE [LARGE SCALE GENOMIC DNA]</scope>
</reference>
<name>A0A8C4S8A0_ERPCA</name>
<feature type="transmembrane region" description="Helical" evidence="31">
    <location>
        <begin position="83"/>
        <end position="105"/>
    </location>
</feature>
<comment type="catalytic activity">
    <reaction evidence="28">
        <text>taurocholate(out) + 2 Na(+)(out) = taurocholate(in) + 2 Na(+)(in)</text>
        <dbReference type="Rhea" id="RHEA:71875"/>
        <dbReference type="ChEBI" id="CHEBI:29101"/>
        <dbReference type="ChEBI" id="CHEBI:36257"/>
    </reaction>
</comment>
<dbReference type="InterPro" id="IPR002657">
    <property type="entry name" value="BilAc:Na_symport/Acr3"/>
</dbReference>